<sequence length="40" mass="4765">MIKCEIPLKKNSLKDINLPLFVYLKSQNKKHPKRLQNTEL</sequence>
<dbReference type="EMBL" id="LTDF01000046">
    <property type="protein sequence ID" value="KXT54144.1"/>
    <property type="molecule type" value="Genomic_DNA"/>
</dbReference>
<gene>
    <name evidence="1" type="ORF">HMPREF2531_00956</name>
</gene>
<evidence type="ECO:0000313" key="2">
    <source>
        <dbReference type="Proteomes" id="UP000070319"/>
    </source>
</evidence>
<dbReference type="AlphaFoldDB" id="A0A139LRR3"/>
<protein>
    <submittedName>
        <fullName evidence="1">Uncharacterized protein</fullName>
    </submittedName>
</protein>
<organism evidence="1">
    <name type="scientific">Bacteroides intestinalis</name>
    <dbReference type="NCBI Taxonomy" id="329854"/>
    <lineage>
        <taxon>Bacteria</taxon>
        <taxon>Pseudomonadati</taxon>
        <taxon>Bacteroidota</taxon>
        <taxon>Bacteroidia</taxon>
        <taxon>Bacteroidales</taxon>
        <taxon>Bacteroidaceae</taxon>
        <taxon>Bacteroides</taxon>
    </lineage>
</organism>
<dbReference type="Proteomes" id="UP000070319">
    <property type="component" value="Unassembled WGS sequence"/>
</dbReference>
<accession>A0A139LRR3</accession>
<evidence type="ECO:0000313" key="1">
    <source>
        <dbReference type="EMBL" id="KXT54144.1"/>
    </source>
</evidence>
<dbReference type="PATRIC" id="fig|329854.7.peg.967"/>
<proteinExistence type="predicted"/>
<comment type="caution">
    <text evidence="1">The sequence shown here is derived from an EMBL/GenBank/DDBJ whole genome shotgun (WGS) entry which is preliminary data.</text>
</comment>
<name>A0A139LRR3_9BACE</name>
<reference evidence="1 2" key="1">
    <citation type="submission" date="2016-02" db="EMBL/GenBank/DDBJ databases">
        <authorList>
            <person name="Wen L."/>
            <person name="He K."/>
            <person name="Yang H."/>
        </authorList>
    </citation>
    <scope>NUCLEOTIDE SEQUENCE [LARGE SCALE GENOMIC DNA]</scope>
    <source>
        <strain evidence="1 2">KLE1704</strain>
    </source>
</reference>